<dbReference type="Proteomes" id="UP001374584">
    <property type="component" value="Unassembled WGS sequence"/>
</dbReference>
<comment type="caution">
    <text evidence="1">The sequence shown here is derived from an EMBL/GenBank/DDBJ whole genome shotgun (WGS) entry which is preliminary data.</text>
</comment>
<reference evidence="1 2" key="1">
    <citation type="submission" date="2024-01" db="EMBL/GenBank/DDBJ databases">
        <title>The genomes of 5 underutilized Papilionoideae crops provide insights into root nodulation and disease resistanc.</title>
        <authorList>
            <person name="Jiang F."/>
        </authorList>
    </citation>
    <scope>NUCLEOTIDE SEQUENCE [LARGE SCALE GENOMIC DNA]</scope>
    <source>
        <strain evidence="1">JINMINGXINNONG_FW02</strain>
        <tissue evidence="1">Leaves</tissue>
    </source>
</reference>
<evidence type="ECO:0000313" key="1">
    <source>
        <dbReference type="EMBL" id="KAK7373462.1"/>
    </source>
</evidence>
<accession>A0AAN9NME6</accession>
<gene>
    <name evidence="1" type="ORF">VNO80_06871</name>
</gene>
<proteinExistence type="predicted"/>
<dbReference type="AlphaFoldDB" id="A0AAN9NME6"/>
<name>A0AAN9NME6_PHACN</name>
<organism evidence="1 2">
    <name type="scientific">Phaseolus coccineus</name>
    <name type="common">Scarlet runner bean</name>
    <name type="synonym">Phaseolus multiflorus</name>
    <dbReference type="NCBI Taxonomy" id="3886"/>
    <lineage>
        <taxon>Eukaryota</taxon>
        <taxon>Viridiplantae</taxon>
        <taxon>Streptophyta</taxon>
        <taxon>Embryophyta</taxon>
        <taxon>Tracheophyta</taxon>
        <taxon>Spermatophyta</taxon>
        <taxon>Magnoliopsida</taxon>
        <taxon>eudicotyledons</taxon>
        <taxon>Gunneridae</taxon>
        <taxon>Pentapetalae</taxon>
        <taxon>rosids</taxon>
        <taxon>fabids</taxon>
        <taxon>Fabales</taxon>
        <taxon>Fabaceae</taxon>
        <taxon>Papilionoideae</taxon>
        <taxon>50 kb inversion clade</taxon>
        <taxon>NPAAA clade</taxon>
        <taxon>indigoferoid/millettioid clade</taxon>
        <taxon>Phaseoleae</taxon>
        <taxon>Phaseolus</taxon>
    </lineage>
</organism>
<protein>
    <submittedName>
        <fullName evidence="1">Uncharacterized protein</fullName>
    </submittedName>
</protein>
<sequence>MLVRVYKEGVLVLDLKRALEFFLSNKLLKVGKVSLCQRGFLGYCSKAYMLGVACCCADWYKYLGAGLSFAEGCCGVGCPTGLWLIDDEYTQNRSIL</sequence>
<keyword evidence="2" id="KW-1185">Reference proteome</keyword>
<dbReference type="EMBL" id="JAYMYR010000003">
    <property type="protein sequence ID" value="KAK7373462.1"/>
    <property type="molecule type" value="Genomic_DNA"/>
</dbReference>
<evidence type="ECO:0000313" key="2">
    <source>
        <dbReference type="Proteomes" id="UP001374584"/>
    </source>
</evidence>